<dbReference type="GO" id="GO:0022857">
    <property type="term" value="F:transmembrane transporter activity"/>
    <property type="evidence" value="ECO:0007669"/>
    <property type="project" value="InterPro"/>
</dbReference>
<evidence type="ECO:0000313" key="7">
    <source>
        <dbReference type="Proteomes" id="UP000075357"/>
    </source>
</evidence>
<feature type="transmembrane region" description="Helical" evidence="5">
    <location>
        <begin position="261"/>
        <end position="282"/>
    </location>
</feature>
<feature type="transmembrane region" description="Helical" evidence="5">
    <location>
        <begin position="179"/>
        <end position="201"/>
    </location>
</feature>
<evidence type="ECO:0000256" key="2">
    <source>
        <dbReference type="ARBA" id="ARBA00022692"/>
    </source>
</evidence>
<feature type="transmembrane region" description="Helical" evidence="5">
    <location>
        <begin position="140"/>
        <end position="159"/>
    </location>
</feature>
<dbReference type="InterPro" id="IPR051788">
    <property type="entry name" value="MFS_Transporter"/>
</dbReference>
<dbReference type="PANTHER" id="PTHR23514:SF13">
    <property type="entry name" value="INNER MEMBRANE PROTEIN YBJJ"/>
    <property type="match status" value="1"/>
</dbReference>
<dbReference type="EMBL" id="LRAD01000044">
    <property type="protein sequence ID" value="KXZ59580.1"/>
    <property type="molecule type" value="Genomic_DNA"/>
</dbReference>
<comment type="caution">
    <text evidence="6">The sequence shown here is derived from an EMBL/GenBank/DDBJ whole genome shotgun (WGS) entry which is preliminary data.</text>
</comment>
<dbReference type="InterPro" id="IPR036259">
    <property type="entry name" value="MFS_trans_sf"/>
</dbReference>
<dbReference type="CDD" id="cd17393">
    <property type="entry name" value="MFS_MosC_like"/>
    <property type="match status" value="1"/>
</dbReference>
<reference evidence="6 7" key="1">
    <citation type="submission" date="2016-01" db="EMBL/GenBank/DDBJ databases">
        <title>Draft genome sequences of Microbacterium laevaniformans LCDC 91-0039 and the type strain of Microbacterium hominis LCDC 84-209.</title>
        <authorList>
            <person name="Bernier A.-M."/>
            <person name="Bernard K."/>
        </authorList>
    </citation>
    <scope>NUCLEOTIDE SEQUENCE [LARGE SCALE GENOMIC DNA]</scope>
    <source>
        <strain evidence="6 7">LCDC 91-0039</strain>
    </source>
</reference>
<sequence length="444" mass="46212">MLTRVESFRGGDRGCGALVIEASNRFEKCGYSEGVISRSRLDRRQLVRWRTSIFTLFLLCGVTFASWASRLPAVKQNLSIDDFEVGILLFAMGAGSLIGVMSANVVVVRWGAKRGLSVTIVGIAIGLFLAALGVDALSSYPLTVIGLATLGLCFGATDVMMNVEAAEVEQAFERTLMPLFHAFFSLGTVAGAGIGVAMTAWGVGASWHLGTVAVVWLVITANALRSIPLQAQVTVDPDAASPGRRERLHAALEVWRDPRTYAIGAIILGMAFAEGSANDWLTIAVVDGHNESEATGAVFLTVFSVAMTVFRAVGGPLVDRIGRVWTLRALSVAAGVGLVVFILAPNLPIAFIGVALWGAGASLGFPLGMSAAADDPRKAAASVSAAATIGYVAFLCGPPVLGWVSHQIGILNTLWIIVGLIAMSGLASGAAKPIAGSKVGAGHH</sequence>
<dbReference type="Pfam" id="PF07690">
    <property type="entry name" value="MFS_1"/>
    <property type="match status" value="1"/>
</dbReference>
<gene>
    <name evidence="6" type="primary">ybjJ</name>
    <name evidence="6" type="ORF">Mlaev_02197</name>
</gene>
<dbReference type="PATRIC" id="fig|36807.3.peg.2233"/>
<proteinExistence type="predicted"/>
<organism evidence="6 7">
    <name type="scientific">Microbacterium laevaniformans</name>
    <dbReference type="NCBI Taxonomy" id="36807"/>
    <lineage>
        <taxon>Bacteria</taxon>
        <taxon>Bacillati</taxon>
        <taxon>Actinomycetota</taxon>
        <taxon>Actinomycetes</taxon>
        <taxon>Micrococcales</taxon>
        <taxon>Microbacteriaceae</taxon>
        <taxon>Microbacterium</taxon>
    </lineage>
</organism>
<comment type="subcellular location">
    <subcellularLocation>
        <location evidence="1">Membrane</location>
        <topology evidence="1">Multi-pass membrane protein</topology>
    </subcellularLocation>
</comment>
<feature type="transmembrane region" description="Helical" evidence="5">
    <location>
        <begin position="294"/>
        <end position="313"/>
    </location>
</feature>
<dbReference type="PANTHER" id="PTHR23514">
    <property type="entry name" value="BYPASS OF STOP CODON PROTEIN 6"/>
    <property type="match status" value="1"/>
</dbReference>
<dbReference type="Proteomes" id="UP000075357">
    <property type="component" value="Unassembled WGS sequence"/>
</dbReference>
<evidence type="ECO:0000313" key="6">
    <source>
        <dbReference type="EMBL" id="KXZ59580.1"/>
    </source>
</evidence>
<accession>A0A150HD48</accession>
<feature type="transmembrane region" description="Helical" evidence="5">
    <location>
        <begin position="207"/>
        <end position="224"/>
    </location>
</feature>
<feature type="transmembrane region" description="Helical" evidence="5">
    <location>
        <begin position="379"/>
        <end position="401"/>
    </location>
</feature>
<dbReference type="Gene3D" id="1.20.1250.20">
    <property type="entry name" value="MFS general substrate transporter like domains"/>
    <property type="match status" value="2"/>
</dbReference>
<feature type="transmembrane region" description="Helical" evidence="5">
    <location>
        <begin position="349"/>
        <end position="367"/>
    </location>
</feature>
<keyword evidence="2 5" id="KW-0812">Transmembrane</keyword>
<evidence type="ECO:0000256" key="4">
    <source>
        <dbReference type="ARBA" id="ARBA00023136"/>
    </source>
</evidence>
<feature type="transmembrane region" description="Helical" evidence="5">
    <location>
        <begin position="407"/>
        <end position="428"/>
    </location>
</feature>
<name>A0A150HD48_9MICO</name>
<evidence type="ECO:0000256" key="5">
    <source>
        <dbReference type="SAM" id="Phobius"/>
    </source>
</evidence>
<dbReference type="GO" id="GO:0016020">
    <property type="term" value="C:membrane"/>
    <property type="evidence" value="ECO:0007669"/>
    <property type="project" value="UniProtKB-SubCell"/>
</dbReference>
<feature type="transmembrane region" description="Helical" evidence="5">
    <location>
        <begin position="87"/>
        <end position="108"/>
    </location>
</feature>
<feature type="transmembrane region" description="Helical" evidence="5">
    <location>
        <begin position="325"/>
        <end position="343"/>
    </location>
</feature>
<keyword evidence="7" id="KW-1185">Reference proteome</keyword>
<dbReference type="SUPFAM" id="SSF103473">
    <property type="entry name" value="MFS general substrate transporter"/>
    <property type="match status" value="1"/>
</dbReference>
<feature type="transmembrane region" description="Helical" evidence="5">
    <location>
        <begin position="47"/>
        <end position="67"/>
    </location>
</feature>
<evidence type="ECO:0000256" key="1">
    <source>
        <dbReference type="ARBA" id="ARBA00004141"/>
    </source>
</evidence>
<dbReference type="InterPro" id="IPR011701">
    <property type="entry name" value="MFS"/>
</dbReference>
<protein>
    <submittedName>
        <fullName evidence="6">Inner membrane protein YbjJ</fullName>
    </submittedName>
</protein>
<keyword evidence="4 5" id="KW-0472">Membrane</keyword>
<dbReference type="STRING" id="36807.Mlaev_02197"/>
<dbReference type="AlphaFoldDB" id="A0A150HD48"/>
<feature type="transmembrane region" description="Helical" evidence="5">
    <location>
        <begin position="115"/>
        <end position="134"/>
    </location>
</feature>
<evidence type="ECO:0000256" key="3">
    <source>
        <dbReference type="ARBA" id="ARBA00022989"/>
    </source>
</evidence>
<keyword evidence="3 5" id="KW-1133">Transmembrane helix</keyword>